<organism evidence="6 7">
    <name type="scientific">Paludisphaera borealis</name>
    <dbReference type="NCBI Taxonomy" id="1387353"/>
    <lineage>
        <taxon>Bacteria</taxon>
        <taxon>Pseudomonadati</taxon>
        <taxon>Planctomycetota</taxon>
        <taxon>Planctomycetia</taxon>
        <taxon>Isosphaerales</taxon>
        <taxon>Isosphaeraceae</taxon>
        <taxon>Paludisphaera</taxon>
    </lineage>
</organism>
<reference evidence="7" key="1">
    <citation type="submission" date="2016-12" db="EMBL/GenBank/DDBJ databases">
        <title>Comparative genomics of four Isosphaeraceae planctomycetes: a common pool of plasmids and glycoside hydrolase genes.</title>
        <authorList>
            <person name="Ivanova A."/>
        </authorList>
    </citation>
    <scope>NUCLEOTIDE SEQUENCE [LARGE SCALE GENOMIC DNA]</scope>
    <source>
        <strain evidence="7">PX4</strain>
    </source>
</reference>
<dbReference type="EMBL" id="CP019082">
    <property type="protein sequence ID" value="APW61472.1"/>
    <property type="molecule type" value="Genomic_DNA"/>
</dbReference>
<dbReference type="GO" id="GO:0007154">
    <property type="term" value="P:cell communication"/>
    <property type="evidence" value="ECO:0007669"/>
    <property type="project" value="InterPro"/>
</dbReference>
<dbReference type="STRING" id="1387353.BSF38_02986"/>
<keyword evidence="2" id="KW-0677">Repeat</keyword>
<dbReference type="SMART" id="SM00710">
    <property type="entry name" value="PbH1"/>
    <property type="match status" value="9"/>
</dbReference>
<evidence type="ECO:0000313" key="7">
    <source>
        <dbReference type="Proteomes" id="UP000186309"/>
    </source>
</evidence>
<dbReference type="InterPro" id="IPR012334">
    <property type="entry name" value="Pectin_lyas_fold"/>
</dbReference>
<accession>A0A1U7CRB4</accession>
<dbReference type="Gene3D" id="2.60.40.2030">
    <property type="match status" value="1"/>
</dbReference>
<dbReference type="SUPFAM" id="SSF141072">
    <property type="entry name" value="CalX-like"/>
    <property type="match status" value="1"/>
</dbReference>
<evidence type="ECO:0000256" key="4">
    <source>
        <dbReference type="SAM" id="MobiDB-lite"/>
    </source>
</evidence>
<dbReference type="Gene3D" id="2.160.20.10">
    <property type="entry name" value="Single-stranded right-handed beta-helix, Pectin lyase-like"/>
    <property type="match status" value="1"/>
</dbReference>
<dbReference type="Pfam" id="PF01345">
    <property type="entry name" value="DUF11"/>
    <property type="match status" value="6"/>
</dbReference>
<proteinExistence type="predicted"/>
<protein>
    <recommendedName>
        <fullName evidence="5">Calx-beta domain-containing protein</fullName>
    </recommendedName>
</protein>
<dbReference type="OrthoDB" id="1758300at2"/>
<keyword evidence="3" id="KW-0106">Calcium</keyword>
<keyword evidence="1" id="KW-0732">Signal</keyword>
<dbReference type="Gene3D" id="2.60.40.10">
    <property type="entry name" value="Immunoglobulins"/>
    <property type="match status" value="1"/>
</dbReference>
<dbReference type="Pfam" id="PF03160">
    <property type="entry name" value="Calx-beta"/>
    <property type="match status" value="1"/>
</dbReference>
<sequence length="1918" mass="190481">MVNGYLGQRRKGLAARRRSSSRFNLEALERRELLAVWTVVSNTDTGTASTTDPSKGDLRYCLTQANTDTNPVIQFSIAGNTTIQLTGPLPAVAKPMLIDATTQGTFAGVPLVEIEGKQITAAQSALTITATAGGTTVKGLAFDGSAGTGITIQGNSAGGGDGNTIVGCFFGTSDGVASKPNLVGLKIFGSSNNTIGGTTQFASNLISGNTTAGLVIGDAGVANGNLVVGNIIGLDVTGKTSLAPQATGVLVDKSSGTQIQGNLISGNTGDGVWLNNVNGAPTAVTIVGNGVGVDTTLLAGVANVFNGIHVSGASGVTIGGTAGNSPNLISGNTLNGVLLDPSAGGAATTGVLIQGNRIGTDLNGAVAIPNNNDGVQTIGTQGVTIGGLTTAARNLISGNKQSGVELANITFGANTIATLIQGNWIGVNASGTNALPNAVGVNQNGGDATTIGGTAAGAGNLISGNTGQGVRMGTGDHSLVQGNLIGTNATGTAPLGNGTGLLFANASFATIGGAAAGAGNIISGNGGAGIDSFVIGSQAEVIQGNWIGVVPGATPTSPVNPLGNGGHGVQIWGPINVLIGGTGPGEGNIIAANGVGALGGNGINTFGETTGLVVEGNFIGTDRIGTPGLGNGNNGANGGNGVSLFSNGNTIGGTAPGAGNVIANNSSNGIALVLGSNNNSFLGNSIYNNGQKPVGFTQLGINFGQSNEPLVNQVWPPGPANSGPNNFQNYPVLDPSSGIYDNGSIEIKGTLNANVGQTYRVEFFASPTQNVSGFGEGKIFLGATAVAVTNTTTYTAAFDATLTTSAPIPSGYYITATATDALGNTSEFAKNIVSKQIVDVSIAGAVASNFPGDPTKVIVGGQLTYTLTITNSSPVAANTVSLVDTLDPNVVYQPLSSSTSVPGVVLSYNSAGGTVSAVFPTIAAGQTVTVTIVALVAPSAASGPPAPITNAFAITTADVNSSLNTSGEVDTTNALPAADLRISGFAASPDGVITPLYAGGGYSYSIGVANQAGLSDATNVVVTDYLPDSTLVTFDPTQNPGWTLHASGTSQYATYDVGTLVSGASQTLTLILGTTAAAVGPPLSSFATVFSTAVGPVGAVFDPNLANNTSATINTPVTAAADVQVTVVPDPSTVYAGDNLSYTINVINNGPSPSSGVILTNTVPAGTTFISAEQDGAPLVVTPVDGVLTFNLGGLNAGASIKPIVITVGTAGITSSAAVSPTTTANLAWTEFPNASSAADVVVGTVTPKSQLSVALQSDPSSIYVGGTATYTVTVANTGPSDDTNVTAVLVFPANTIVTLTPGTYTLQQTPTSQIVTFNLGSLAAGASVQRTIAFTALPAAADSSGSGTVNVSATVTGANYPANTYPPALAGTTVLAAINLSIQLSATPNLAQIGQNLVYTIQATNSGPSTATGVVVYNALPAIPQYVTFVSAKSNGVPINVAPNANGVLTLPVGTLTAGQSIVFTITVTTTNAAIAASPIFNTAQVVGAEHDTNPDDDQKTIGVTVTPAVDLTTTLTAAPSTVEVGDYLTYTTTVLNSGPSNATNLTLIATIPANSTFVSASPGVTVSNGRLILNISNLAVGGMVGFQYVVSPTSSALTTGTLVSLATAQTSEAIINPSTSQTSLTIPVIDRYGIIQLASASYTVNEDAGSVAIVVNRVGGSRGTVTVDYATVAVNAVPGFDFTPVSGTLTFADGVTTQTIVVPILANPYDAHNELFNVVLSNVTPAAALLGSPSTTLVTIIDTDPNTTPLTVGQATWQGTATTITAIKVTFNQPLAPATAVNPANFLVVGVGPDNRYGTADDYSIGLTPTYDPSTFTVTLTPWEPIVGNTFYHLTLVGTSGGLVNLGGTSLSGDGATAGTDNQSSLARGPASSTTPRPATWSPWASAAAGSSTTFWTARIPASSSCSSTMSRGTPR</sequence>
<keyword evidence="7" id="KW-1185">Reference proteome</keyword>
<dbReference type="InterPro" id="IPR003644">
    <property type="entry name" value="Calx_beta"/>
</dbReference>
<feature type="domain" description="Calx-beta" evidence="5">
    <location>
        <begin position="1624"/>
        <end position="1723"/>
    </location>
</feature>
<dbReference type="InterPro" id="IPR001434">
    <property type="entry name" value="OmcB-like_DUF11"/>
</dbReference>
<dbReference type="GO" id="GO:0016020">
    <property type="term" value="C:membrane"/>
    <property type="evidence" value="ECO:0007669"/>
    <property type="project" value="InterPro"/>
</dbReference>
<dbReference type="InterPro" id="IPR051172">
    <property type="entry name" value="Chlamydia_OmcB"/>
</dbReference>
<dbReference type="InterPro" id="IPR006626">
    <property type="entry name" value="PbH1"/>
</dbReference>
<dbReference type="RefSeq" id="WP_076346849.1">
    <property type="nucleotide sequence ID" value="NZ_CP019082.1"/>
</dbReference>
<dbReference type="KEGG" id="pbor:BSF38_02986"/>
<evidence type="ECO:0000256" key="1">
    <source>
        <dbReference type="ARBA" id="ARBA00022729"/>
    </source>
</evidence>
<evidence type="ECO:0000256" key="3">
    <source>
        <dbReference type="ARBA" id="ARBA00022837"/>
    </source>
</evidence>
<dbReference type="NCBIfam" id="TIGR01451">
    <property type="entry name" value="B_ant_repeat"/>
    <property type="match status" value="4"/>
</dbReference>
<dbReference type="PANTHER" id="PTHR34819">
    <property type="entry name" value="LARGE CYSTEINE-RICH PERIPLASMIC PROTEIN OMCB"/>
    <property type="match status" value="1"/>
</dbReference>
<evidence type="ECO:0000313" key="6">
    <source>
        <dbReference type="EMBL" id="APW61472.1"/>
    </source>
</evidence>
<dbReference type="InterPro" id="IPR047589">
    <property type="entry name" value="DUF11_rpt"/>
</dbReference>
<dbReference type="SMART" id="SM00237">
    <property type="entry name" value="Calx_beta"/>
    <property type="match status" value="1"/>
</dbReference>
<dbReference type="InterPro" id="IPR038081">
    <property type="entry name" value="CalX-like_sf"/>
</dbReference>
<gene>
    <name evidence="6" type="ORF">BSF38_02986</name>
</gene>
<evidence type="ECO:0000259" key="5">
    <source>
        <dbReference type="SMART" id="SM00237"/>
    </source>
</evidence>
<dbReference type="Proteomes" id="UP000186309">
    <property type="component" value="Chromosome"/>
</dbReference>
<feature type="compositionally biased region" description="Polar residues" evidence="4">
    <location>
        <begin position="1861"/>
        <end position="1879"/>
    </location>
</feature>
<dbReference type="InterPro" id="IPR013783">
    <property type="entry name" value="Ig-like_fold"/>
</dbReference>
<evidence type="ECO:0000256" key="2">
    <source>
        <dbReference type="ARBA" id="ARBA00022737"/>
    </source>
</evidence>
<feature type="region of interest" description="Disordered" evidence="4">
    <location>
        <begin position="1857"/>
        <end position="1887"/>
    </location>
</feature>
<name>A0A1U7CRB4_9BACT</name>